<dbReference type="InterPro" id="IPR000866">
    <property type="entry name" value="AhpC/TSA"/>
</dbReference>
<proteinExistence type="inferred from homology"/>
<comment type="catalytic activity">
    <reaction evidence="10">
        <text>a hydroperoxide + [thioredoxin]-dithiol = an alcohol + [thioredoxin]-disulfide + H2O</text>
        <dbReference type="Rhea" id="RHEA:62620"/>
        <dbReference type="Rhea" id="RHEA-COMP:10698"/>
        <dbReference type="Rhea" id="RHEA-COMP:10700"/>
        <dbReference type="ChEBI" id="CHEBI:15377"/>
        <dbReference type="ChEBI" id="CHEBI:29950"/>
        <dbReference type="ChEBI" id="CHEBI:30879"/>
        <dbReference type="ChEBI" id="CHEBI:35924"/>
        <dbReference type="ChEBI" id="CHEBI:50058"/>
        <dbReference type="EC" id="1.11.1.24"/>
    </reaction>
</comment>
<keyword evidence="7" id="KW-0676">Redox-active center</keyword>
<dbReference type="PIRSF" id="PIRSF000239">
    <property type="entry name" value="AHPC"/>
    <property type="match status" value="1"/>
</dbReference>
<evidence type="ECO:0000259" key="11">
    <source>
        <dbReference type="PROSITE" id="PS51352"/>
    </source>
</evidence>
<protein>
    <recommendedName>
        <fullName evidence="2">thioredoxin-dependent peroxiredoxin</fullName>
        <ecNumber evidence="2">1.11.1.24</ecNumber>
    </recommendedName>
    <alternativeName>
        <fullName evidence="8">Thioredoxin peroxidase</fullName>
    </alternativeName>
</protein>
<dbReference type="Gene3D" id="3.40.30.10">
    <property type="entry name" value="Glutaredoxin"/>
    <property type="match status" value="1"/>
</dbReference>
<organism evidence="13">
    <name type="scientific">freshwater metagenome</name>
    <dbReference type="NCBI Taxonomy" id="449393"/>
    <lineage>
        <taxon>unclassified sequences</taxon>
        <taxon>metagenomes</taxon>
        <taxon>ecological metagenomes</taxon>
    </lineage>
</organism>
<evidence type="ECO:0000256" key="3">
    <source>
        <dbReference type="ARBA" id="ARBA00022559"/>
    </source>
</evidence>
<dbReference type="EMBL" id="CAEZWT010000011">
    <property type="protein sequence ID" value="CAB4661732.1"/>
    <property type="molecule type" value="Genomic_DNA"/>
</dbReference>
<sequence length="152" mass="16659">MTLTIGTAAPEFELSNQHGEKVSLHSFRGQKNVVLLFYPFAFSGICTGELCAIRDDLAAFQNENVELLAISCDPMFANRAFSEREGYKFPVLSDFWPHGEVAKAYGVFDETRGCAVRGTFVIDKAGVLCWQVVNGLGDARNLVDYKAALAAL</sequence>
<dbReference type="EMBL" id="CAFBLE010000014">
    <property type="protein sequence ID" value="CAB4875228.1"/>
    <property type="molecule type" value="Genomic_DNA"/>
</dbReference>
<gene>
    <name evidence="12" type="ORF">UFOPK2289_00563</name>
    <name evidence="13" type="ORF">UFOPK2822_00626</name>
    <name evidence="14" type="ORF">UFOPK3346_01286</name>
    <name evidence="15" type="ORF">UFOPK3670_01302</name>
</gene>
<dbReference type="InterPro" id="IPR013766">
    <property type="entry name" value="Thioredoxin_domain"/>
</dbReference>
<evidence type="ECO:0000256" key="6">
    <source>
        <dbReference type="ARBA" id="ARBA00023157"/>
    </source>
</evidence>
<dbReference type="InterPro" id="IPR036249">
    <property type="entry name" value="Thioredoxin-like_sf"/>
</dbReference>
<evidence type="ECO:0000313" key="15">
    <source>
        <dbReference type="EMBL" id="CAB4931312.1"/>
    </source>
</evidence>
<keyword evidence="5" id="KW-0560">Oxidoreductase</keyword>
<dbReference type="InterPro" id="IPR050924">
    <property type="entry name" value="Peroxiredoxin_BCP/PrxQ"/>
</dbReference>
<dbReference type="SUPFAM" id="SSF52833">
    <property type="entry name" value="Thioredoxin-like"/>
    <property type="match status" value="1"/>
</dbReference>
<feature type="domain" description="Thioredoxin" evidence="11">
    <location>
        <begin position="3"/>
        <end position="152"/>
    </location>
</feature>
<evidence type="ECO:0000256" key="4">
    <source>
        <dbReference type="ARBA" id="ARBA00022862"/>
    </source>
</evidence>
<dbReference type="FunFam" id="3.40.30.10:FF:000118">
    <property type="entry name" value="Peroxiredoxin AhpE"/>
    <property type="match status" value="1"/>
</dbReference>
<evidence type="ECO:0000256" key="1">
    <source>
        <dbReference type="ARBA" id="ARBA00011245"/>
    </source>
</evidence>
<dbReference type="InterPro" id="IPR024706">
    <property type="entry name" value="Peroxiredoxin_AhpC-typ"/>
</dbReference>
<comment type="similarity">
    <text evidence="9">Belongs to the peroxiredoxin family. BCP/PrxQ subfamily.</text>
</comment>
<name>A0A6J6TMZ8_9ZZZZ</name>
<evidence type="ECO:0000313" key="12">
    <source>
        <dbReference type="EMBL" id="CAB4661732.1"/>
    </source>
</evidence>
<keyword evidence="3" id="KW-0575">Peroxidase</keyword>
<evidence type="ECO:0000256" key="2">
    <source>
        <dbReference type="ARBA" id="ARBA00013017"/>
    </source>
</evidence>
<dbReference type="GO" id="GO:0008379">
    <property type="term" value="F:thioredoxin peroxidase activity"/>
    <property type="evidence" value="ECO:0007669"/>
    <property type="project" value="TreeGrafter"/>
</dbReference>
<dbReference type="GO" id="GO:0005737">
    <property type="term" value="C:cytoplasm"/>
    <property type="evidence" value="ECO:0007669"/>
    <property type="project" value="TreeGrafter"/>
</dbReference>
<dbReference type="PANTHER" id="PTHR42801">
    <property type="entry name" value="THIOREDOXIN-DEPENDENT PEROXIDE REDUCTASE"/>
    <property type="match status" value="1"/>
</dbReference>
<reference evidence="13" key="1">
    <citation type="submission" date="2020-05" db="EMBL/GenBank/DDBJ databases">
        <authorList>
            <person name="Chiriac C."/>
            <person name="Salcher M."/>
            <person name="Ghai R."/>
            <person name="Kavagutti S V."/>
        </authorList>
    </citation>
    <scope>NUCLEOTIDE SEQUENCE</scope>
</reference>
<dbReference type="EC" id="1.11.1.24" evidence="2"/>
<dbReference type="PANTHER" id="PTHR42801:SF20">
    <property type="entry name" value="ALKYL HYDROPEROXIDE REDUCTASE E"/>
    <property type="match status" value="1"/>
</dbReference>
<dbReference type="AlphaFoldDB" id="A0A6J6TMZ8"/>
<dbReference type="GO" id="GO:0045454">
    <property type="term" value="P:cell redox homeostasis"/>
    <property type="evidence" value="ECO:0007669"/>
    <property type="project" value="TreeGrafter"/>
</dbReference>
<dbReference type="EMBL" id="CAEZZC010000006">
    <property type="protein sequence ID" value="CAB4747997.1"/>
    <property type="molecule type" value="Genomic_DNA"/>
</dbReference>
<evidence type="ECO:0000256" key="8">
    <source>
        <dbReference type="ARBA" id="ARBA00032824"/>
    </source>
</evidence>
<evidence type="ECO:0000256" key="7">
    <source>
        <dbReference type="ARBA" id="ARBA00023284"/>
    </source>
</evidence>
<evidence type="ECO:0000256" key="9">
    <source>
        <dbReference type="ARBA" id="ARBA00038489"/>
    </source>
</evidence>
<dbReference type="GO" id="GO:0034599">
    <property type="term" value="P:cellular response to oxidative stress"/>
    <property type="evidence" value="ECO:0007669"/>
    <property type="project" value="TreeGrafter"/>
</dbReference>
<evidence type="ECO:0000256" key="5">
    <source>
        <dbReference type="ARBA" id="ARBA00023002"/>
    </source>
</evidence>
<dbReference type="Pfam" id="PF00578">
    <property type="entry name" value="AhpC-TSA"/>
    <property type="match status" value="1"/>
</dbReference>
<dbReference type="CDD" id="cd03018">
    <property type="entry name" value="PRX_AhpE_like"/>
    <property type="match status" value="1"/>
</dbReference>
<evidence type="ECO:0000256" key="10">
    <source>
        <dbReference type="ARBA" id="ARBA00049091"/>
    </source>
</evidence>
<comment type="subunit">
    <text evidence="1">Monomer.</text>
</comment>
<dbReference type="PROSITE" id="PS51352">
    <property type="entry name" value="THIOREDOXIN_2"/>
    <property type="match status" value="1"/>
</dbReference>
<keyword evidence="4" id="KW-0049">Antioxidant</keyword>
<accession>A0A6J6TMZ8</accession>
<evidence type="ECO:0000313" key="13">
    <source>
        <dbReference type="EMBL" id="CAB4747997.1"/>
    </source>
</evidence>
<evidence type="ECO:0000313" key="14">
    <source>
        <dbReference type="EMBL" id="CAB4875228.1"/>
    </source>
</evidence>
<dbReference type="EMBL" id="CAFBMV010000012">
    <property type="protein sequence ID" value="CAB4931312.1"/>
    <property type="molecule type" value="Genomic_DNA"/>
</dbReference>
<keyword evidence="6" id="KW-1015">Disulfide bond</keyword>